<evidence type="ECO:0000256" key="1">
    <source>
        <dbReference type="SAM" id="MobiDB-lite"/>
    </source>
</evidence>
<dbReference type="AlphaFoldDB" id="A0AAD4MJC7"/>
<keyword evidence="3" id="KW-1185">Reference proteome</keyword>
<feature type="region of interest" description="Disordered" evidence="1">
    <location>
        <begin position="465"/>
        <end position="551"/>
    </location>
</feature>
<protein>
    <submittedName>
        <fullName evidence="2">Uncharacterized protein</fullName>
    </submittedName>
</protein>
<feature type="compositionally biased region" description="Basic and acidic residues" evidence="1">
    <location>
        <begin position="485"/>
        <end position="501"/>
    </location>
</feature>
<gene>
    <name evidence="2" type="ORF">DdX_21645</name>
</gene>
<feature type="compositionally biased region" description="Basic and acidic residues" evidence="1">
    <location>
        <begin position="351"/>
        <end position="367"/>
    </location>
</feature>
<feature type="compositionally biased region" description="Basic and acidic residues" evidence="1">
    <location>
        <begin position="465"/>
        <end position="478"/>
    </location>
</feature>
<organism evidence="2 3">
    <name type="scientific">Ditylenchus destructor</name>
    <dbReference type="NCBI Taxonomy" id="166010"/>
    <lineage>
        <taxon>Eukaryota</taxon>
        <taxon>Metazoa</taxon>
        <taxon>Ecdysozoa</taxon>
        <taxon>Nematoda</taxon>
        <taxon>Chromadorea</taxon>
        <taxon>Rhabditida</taxon>
        <taxon>Tylenchina</taxon>
        <taxon>Tylenchomorpha</taxon>
        <taxon>Sphaerularioidea</taxon>
        <taxon>Anguinidae</taxon>
        <taxon>Anguininae</taxon>
        <taxon>Ditylenchus</taxon>
    </lineage>
</organism>
<feature type="compositionally biased region" description="Basic and acidic residues" evidence="1">
    <location>
        <begin position="157"/>
        <end position="183"/>
    </location>
</feature>
<feature type="compositionally biased region" description="Polar residues" evidence="1">
    <location>
        <begin position="517"/>
        <end position="545"/>
    </location>
</feature>
<feature type="region of interest" description="Disordered" evidence="1">
    <location>
        <begin position="203"/>
        <end position="248"/>
    </location>
</feature>
<sequence>MEHDSLEIESFIPSASSTEPRVEVEIGQIAVDPVANPEDDITSNAVILTKLESAENVSTVPIGRRSLDLQAALSSFVPIDVEANEVETNSVTTKALRKQRISRKKRSHLGDSSSNSVGKKKRMSLPQQSAEHVPDVSTHPDQCSTANEENAYNSEGGHNDEITKENDRGKSNPVKRGLEPAKRTMKDFRKLVAGMQQMVRKTVQEEVGHLQPSTSRNTATYQQSTSKLSKPAKKDARKESHKKGQDFDGTHDKFLHALKYAKTFMEFGNDPYEIMVMTKDGAGEGIVGQKTFNPKVKDLIWALSNYKHIQDEISHKLLGLTLVEDFYDWWVHPENGWKQMAEDIQEAWRDRCTQRQADQKERNDRAKKNTSGVTKKSTPRVWGSAANKKINTACGNWTANEKNRGKPGYEPKFPSFDWNHAPDDVALSQITFRLVDPTKKGPDGKKADLNYDALRSLIYKTYKEEVGKKDDSSERKEFLQPYLGNKHDKNKGLLKLQEKRTGSANAQTSKNDPKKTATVSSRRQPKRSANQQAKGSANKNATGTLKNAKEH</sequence>
<feature type="compositionally biased region" description="Basic and acidic residues" evidence="1">
    <location>
        <begin position="232"/>
        <end position="248"/>
    </location>
</feature>
<comment type="caution">
    <text evidence="2">The sequence shown here is derived from an EMBL/GenBank/DDBJ whole genome shotgun (WGS) entry which is preliminary data.</text>
</comment>
<feature type="compositionally biased region" description="Basic residues" evidence="1">
    <location>
        <begin position="95"/>
        <end position="107"/>
    </location>
</feature>
<dbReference type="EMBL" id="JAKKPZ010000870">
    <property type="protein sequence ID" value="KAI1691778.1"/>
    <property type="molecule type" value="Genomic_DNA"/>
</dbReference>
<evidence type="ECO:0000313" key="3">
    <source>
        <dbReference type="Proteomes" id="UP001201812"/>
    </source>
</evidence>
<evidence type="ECO:0000313" key="2">
    <source>
        <dbReference type="EMBL" id="KAI1691778.1"/>
    </source>
</evidence>
<feature type="compositionally biased region" description="Polar residues" evidence="1">
    <location>
        <begin position="211"/>
        <end position="228"/>
    </location>
</feature>
<feature type="region of interest" description="Disordered" evidence="1">
    <location>
        <begin position="86"/>
        <end position="183"/>
    </location>
</feature>
<dbReference type="Proteomes" id="UP001201812">
    <property type="component" value="Unassembled WGS sequence"/>
</dbReference>
<reference evidence="2" key="1">
    <citation type="submission" date="2022-01" db="EMBL/GenBank/DDBJ databases">
        <title>Genome Sequence Resource for Two Populations of Ditylenchus destructor, the Migratory Endoparasitic Phytonematode.</title>
        <authorList>
            <person name="Zhang H."/>
            <person name="Lin R."/>
            <person name="Xie B."/>
        </authorList>
    </citation>
    <scope>NUCLEOTIDE SEQUENCE</scope>
    <source>
        <strain evidence="2">BazhouSP</strain>
    </source>
</reference>
<feature type="compositionally biased region" description="Polar residues" evidence="1">
    <location>
        <begin position="139"/>
        <end position="153"/>
    </location>
</feature>
<feature type="region of interest" description="Disordered" evidence="1">
    <location>
        <begin position="351"/>
        <end position="381"/>
    </location>
</feature>
<accession>A0AAD4MJC7</accession>
<name>A0AAD4MJC7_9BILA</name>
<proteinExistence type="predicted"/>